<evidence type="ECO:0000313" key="2">
    <source>
        <dbReference type="Proteomes" id="UP000215559"/>
    </source>
</evidence>
<name>A0A235BUY6_UNCW3</name>
<dbReference type="InterPro" id="IPR036388">
    <property type="entry name" value="WH-like_DNA-bd_sf"/>
</dbReference>
<evidence type="ECO:0008006" key="3">
    <source>
        <dbReference type="Google" id="ProtNLM"/>
    </source>
</evidence>
<protein>
    <recommendedName>
        <fullName evidence="3">HTH arsR-type domain-containing protein</fullName>
    </recommendedName>
</protein>
<organism evidence="1 2">
    <name type="scientific">candidate division WOR-3 bacterium JGI_Cruoil_03_51_56</name>
    <dbReference type="NCBI Taxonomy" id="1973747"/>
    <lineage>
        <taxon>Bacteria</taxon>
        <taxon>Bacteria division WOR-3</taxon>
    </lineage>
</organism>
<sequence length="101" mass="11682">MLRKGNNMQNGQQQDVIALLKSIDRRLGILVKLQRINMPAPKLTHTQKQVLNLCDKKHTIEDMVRKLGKKRTTIEPELSKLRTKGLIESTTYKKKLVYGRT</sequence>
<comment type="caution">
    <text evidence="1">The sequence shown here is derived from an EMBL/GenBank/DDBJ whole genome shotgun (WGS) entry which is preliminary data.</text>
</comment>
<dbReference type="Gene3D" id="1.10.10.10">
    <property type="entry name" value="Winged helix-like DNA-binding domain superfamily/Winged helix DNA-binding domain"/>
    <property type="match status" value="1"/>
</dbReference>
<dbReference type="Proteomes" id="UP000215559">
    <property type="component" value="Unassembled WGS sequence"/>
</dbReference>
<proteinExistence type="predicted"/>
<dbReference type="AlphaFoldDB" id="A0A235BUY6"/>
<reference evidence="1 2" key="1">
    <citation type="submission" date="2017-07" db="EMBL/GenBank/DDBJ databases">
        <title>Recovery of genomes from metagenomes via a dereplication, aggregation, and scoring strategy.</title>
        <authorList>
            <person name="Sieber C.M."/>
            <person name="Probst A.J."/>
            <person name="Sharrar A."/>
            <person name="Thomas B.C."/>
            <person name="Hess M."/>
            <person name="Tringe S.G."/>
            <person name="Banfield J.F."/>
        </authorList>
    </citation>
    <scope>NUCLEOTIDE SEQUENCE [LARGE SCALE GENOMIC DNA]</scope>
    <source>
        <strain evidence="1">JGI_Cruoil_03_51_56</strain>
    </source>
</reference>
<gene>
    <name evidence="1" type="ORF">CH330_03835</name>
</gene>
<evidence type="ECO:0000313" key="1">
    <source>
        <dbReference type="EMBL" id="OYD16026.1"/>
    </source>
</evidence>
<dbReference type="SUPFAM" id="SSF46785">
    <property type="entry name" value="Winged helix' DNA-binding domain"/>
    <property type="match status" value="1"/>
</dbReference>
<dbReference type="EMBL" id="NOZP01000074">
    <property type="protein sequence ID" value="OYD16026.1"/>
    <property type="molecule type" value="Genomic_DNA"/>
</dbReference>
<accession>A0A235BUY6</accession>
<dbReference type="InterPro" id="IPR036390">
    <property type="entry name" value="WH_DNA-bd_sf"/>
</dbReference>